<dbReference type="CDD" id="cd06127">
    <property type="entry name" value="DEDDh"/>
    <property type="match status" value="1"/>
</dbReference>
<dbReference type="InterPro" id="IPR006054">
    <property type="entry name" value="DnaQ"/>
</dbReference>
<feature type="domain" description="GIY-YIG" evidence="3">
    <location>
        <begin position="195"/>
        <end position="271"/>
    </location>
</feature>
<comment type="caution">
    <text evidence="4">The sequence shown here is derived from an EMBL/GenBank/DDBJ whole genome shotgun (WGS) entry which is preliminary data.</text>
</comment>
<evidence type="ECO:0000259" key="3">
    <source>
        <dbReference type="PROSITE" id="PS50164"/>
    </source>
</evidence>
<dbReference type="SUPFAM" id="SSF53098">
    <property type="entry name" value="Ribonuclease H-like"/>
    <property type="match status" value="1"/>
</dbReference>
<dbReference type="OrthoDB" id="9803913at2"/>
<dbReference type="GO" id="GO:0003887">
    <property type="term" value="F:DNA-directed DNA polymerase activity"/>
    <property type="evidence" value="ECO:0007669"/>
    <property type="project" value="InterPro"/>
</dbReference>
<accession>A0A2N3HMA8</accession>
<dbReference type="Proteomes" id="UP000233435">
    <property type="component" value="Unassembled WGS sequence"/>
</dbReference>
<dbReference type="InterPro" id="IPR036397">
    <property type="entry name" value="RNaseH_sf"/>
</dbReference>
<dbReference type="GO" id="GO:0045004">
    <property type="term" value="P:DNA replication proofreading"/>
    <property type="evidence" value="ECO:0007669"/>
    <property type="project" value="TreeGrafter"/>
</dbReference>
<dbReference type="Gene3D" id="3.30.420.10">
    <property type="entry name" value="Ribonuclease H-like superfamily/Ribonuclease H"/>
    <property type="match status" value="1"/>
</dbReference>
<dbReference type="InterPro" id="IPR000305">
    <property type="entry name" value="GIY-YIG_endonuc"/>
</dbReference>
<dbReference type="CDD" id="cd10434">
    <property type="entry name" value="GIY-YIG_UvrC_Cho"/>
    <property type="match status" value="1"/>
</dbReference>
<dbReference type="EMBL" id="PJEO01000015">
    <property type="protein sequence ID" value="PKQ46024.1"/>
    <property type="molecule type" value="Genomic_DNA"/>
</dbReference>
<dbReference type="GO" id="GO:0003677">
    <property type="term" value="F:DNA binding"/>
    <property type="evidence" value="ECO:0007669"/>
    <property type="project" value="InterPro"/>
</dbReference>
<comment type="subunit">
    <text evidence="2">DNA polymerase III contains a core (composed of alpha, epsilon and theta chains) that associates with a tau subunit. This core dimerizes to form the POLIII' complex. PolIII' associates with the gamma complex (composed of gamma, delta, delta', psi and chi chains) and with the beta chain to form the complete DNA polymerase III complex.</text>
</comment>
<keyword evidence="4" id="KW-0540">Nuclease</keyword>
<organism evidence="4 5">
    <name type="scientific">Confluentibacter flavum</name>
    <dbReference type="NCBI Taxonomy" id="1909700"/>
    <lineage>
        <taxon>Bacteria</taxon>
        <taxon>Pseudomonadati</taxon>
        <taxon>Bacteroidota</taxon>
        <taxon>Flavobacteriia</taxon>
        <taxon>Flavobacteriales</taxon>
        <taxon>Flavobacteriaceae</taxon>
        <taxon>Confluentibacter</taxon>
    </lineage>
</organism>
<dbReference type="InterPro" id="IPR013520">
    <property type="entry name" value="Ribonucl_H"/>
</dbReference>
<reference evidence="4 5" key="1">
    <citation type="submission" date="2017-12" db="EMBL/GenBank/DDBJ databases">
        <title>Confluentibacter flavum sp. nov., isolated from the saline lake.</title>
        <authorList>
            <person name="Yu L."/>
        </authorList>
    </citation>
    <scope>NUCLEOTIDE SEQUENCE [LARGE SCALE GENOMIC DNA]</scope>
    <source>
        <strain evidence="4 5">3B</strain>
    </source>
</reference>
<protein>
    <submittedName>
        <fullName evidence="4">Exonuclease</fullName>
    </submittedName>
</protein>
<dbReference type="InterPro" id="IPR047296">
    <property type="entry name" value="GIY-YIG_UvrC_Cho"/>
</dbReference>
<evidence type="ECO:0000313" key="5">
    <source>
        <dbReference type="Proteomes" id="UP000233435"/>
    </source>
</evidence>
<sequence>MYAILDIETTGGKYNEEGITEIAIYKYNGHEIVDQFISLINPEREIQPFVVNLTGINSSMLRSAPKFYEIAKRIVEITEDCILVAHNAQFDYRILCTEFRRLGFEFERPSLCTVELAKDLIPNQDSYSLGKLVRSLGIPVADRHRAAGDAMATVKLFKMLLDKDSTKSIILESIRLNPKHQLEPRHINIIEEMPAVTGVYYMHKSNGEIIYIGKSNNIKKRVNQHFTNTNPKSKKIQMQVAAVTYEATGSELVALLKESEEIKRNNPIYNRALRRKIFTHALYSFVDEHGYINLKIDIADGRKSPITTFANRQSAKTFMFHMVEEYQLCQKLTGLYNTKTSCFKYDIKECAGACIQKEAPEDYNKRVEALINKNSYKNKNMVIIDRGRDIDERSAILIESGVFKGLGFFNLNYQINNIDVLESIITPMENNRDTQHIIQSYLRKNKQVKQHYFNQV</sequence>
<keyword evidence="4" id="KW-0269">Exonuclease</keyword>
<name>A0A2N3HMA8_9FLAO</name>
<dbReference type="SMART" id="SM00465">
    <property type="entry name" value="GIYc"/>
    <property type="match status" value="1"/>
</dbReference>
<dbReference type="PANTHER" id="PTHR30231">
    <property type="entry name" value="DNA POLYMERASE III SUBUNIT EPSILON"/>
    <property type="match status" value="1"/>
</dbReference>
<keyword evidence="4" id="KW-0378">Hydrolase</keyword>
<dbReference type="PROSITE" id="PS50164">
    <property type="entry name" value="GIY_YIG"/>
    <property type="match status" value="1"/>
</dbReference>
<dbReference type="GO" id="GO:0005829">
    <property type="term" value="C:cytosol"/>
    <property type="evidence" value="ECO:0007669"/>
    <property type="project" value="TreeGrafter"/>
</dbReference>
<dbReference type="SUPFAM" id="SSF82771">
    <property type="entry name" value="GIY-YIG endonuclease"/>
    <property type="match status" value="1"/>
</dbReference>
<dbReference type="GO" id="GO:0008408">
    <property type="term" value="F:3'-5' exonuclease activity"/>
    <property type="evidence" value="ECO:0007669"/>
    <property type="project" value="TreeGrafter"/>
</dbReference>
<dbReference type="Pfam" id="PF01541">
    <property type="entry name" value="GIY-YIG"/>
    <property type="match status" value="1"/>
</dbReference>
<dbReference type="GO" id="GO:0006289">
    <property type="term" value="P:nucleotide-excision repair"/>
    <property type="evidence" value="ECO:0007669"/>
    <property type="project" value="InterPro"/>
</dbReference>
<dbReference type="InterPro" id="IPR035901">
    <property type="entry name" value="GIY-YIG_endonuc_sf"/>
</dbReference>
<gene>
    <name evidence="4" type="ORF">CSW08_04570</name>
</gene>
<evidence type="ECO:0000256" key="1">
    <source>
        <dbReference type="ARBA" id="ARBA00025483"/>
    </source>
</evidence>
<dbReference type="NCBIfam" id="TIGR00573">
    <property type="entry name" value="dnaq"/>
    <property type="match status" value="1"/>
</dbReference>
<keyword evidence="5" id="KW-1185">Reference proteome</keyword>
<proteinExistence type="predicted"/>
<dbReference type="PANTHER" id="PTHR30231:SF41">
    <property type="entry name" value="DNA POLYMERASE III SUBUNIT EPSILON"/>
    <property type="match status" value="1"/>
</dbReference>
<dbReference type="InterPro" id="IPR012337">
    <property type="entry name" value="RNaseH-like_sf"/>
</dbReference>
<dbReference type="Gene3D" id="3.40.1440.10">
    <property type="entry name" value="GIY-YIG endonuclease"/>
    <property type="match status" value="1"/>
</dbReference>
<evidence type="ECO:0000256" key="2">
    <source>
        <dbReference type="ARBA" id="ARBA00026073"/>
    </source>
</evidence>
<dbReference type="FunFam" id="3.30.420.10:FF:000045">
    <property type="entry name" value="3'-5' exonuclease DinG"/>
    <property type="match status" value="1"/>
</dbReference>
<dbReference type="Pfam" id="PF00929">
    <property type="entry name" value="RNase_T"/>
    <property type="match status" value="1"/>
</dbReference>
<dbReference type="SMART" id="SM00479">
    <property type="entry name" value="EXOIII"/>
    <property type="match status" value="1"/>
</dbReference>
<evidence type="ECO:0000313" key="4">
    <source>
        <dbReference type="EMBL" id="PKQ46024.1"/>
    </source>
</evidence>
<dbReference type="AlphaFoldDB" id="A0A2N3HMA8"/>
<dbReference type="RefSeq" id="WP_106658736.1">
    <property type="nucleotide sequence ID" value="NZ_PJEO01000015.1"/>
</dbReference>
<comment type="function">
    <text evidence="1">DNA polymerase III is a complex, multichain enzyme responsible for most of the replicative synthesis in bacteria. The epsilon subunit contain the editing function and is a proofreading 3'-5' exonuclease.</text>
</comment>